<keyword evidence="7 13" id="KW-0418">Kinase</keyword>
<dbReference type="EC" id="2.7.4.2" evidence="3 13"/>
<comment type="pathway">
    <text evidence="1 13">Isoprenoid biosynthesis; isopentenyl diphosphate biosynthesis via mevalonate pathway; isopentenyl diphosphate from (R)-mevalonate: step 2/3.</text>
</comment>
<dbReference type="PIRSF" id="PIRSF017288">
    <property type="entry name" value="PMK_GHMP_euk"/>
    <property type="match status" value="1"/>
</dbReference>
<evidence type="ECO:0000256" key="6">
    <source>
        <dbReference type="ARBA" id="ARBA00022741"/>
    </source>
</evidence>
<name>A0AAV5RZW3_MAUHU</name>
<keyword evidence="16" id="KW-1185">Reference proteome</keyword>
<dbReference type="Pfam" id="PF00288">
    <property type="entry name" value="GHMP_kinases_N"/>
    <property type="match status" value="1"/>
</dbReference>
<dbReference type="InterPro" id="IPR006204">
    <property type="entry name" value="GHMP_kinase_N_dom"/>
</dbReference>
<feature type="domain" description="GHMP kinase N-terminal" evidence="14">
    <location>
        <begin position="146"/>
        <end position="212"/>
    </location>
</feature>
<evidence type="ECO:0000313" key="16">
    <source>
        <dbReference type="Proteomes" id="UP001377567"/>
    </source>
</evidence>
<dbReference type="Gene3D" id="3.30.230.10">
    <property type="match status" value="1"/>
</dbReference>
<evidence type="ECO:0000256" key="9">
    <source>
        <dbReference type="ARBA" id="ARBA00022955"/>
    </source>
</evidence>
<evidence type="ECO:0000256" key="5">
    <source>
        <dbReference type="ARBA" id="ARBA00022679"/>
    </source>
</evidence>
<evidence type="ECO:0000256" key="10">
    <source>
        <dbReference type="ARBA" id="ARBA00023098"/>
    </source>
</evidence>
<dbReference type="PANTHER" id="PTHR31814:SF2">
    <property type="entry name" value="PHOSPHOMEVALONATE KINASE"/>
    <property type="match status" value="1"/>
</dbReference>
<keyword evidence="10 13" id="KW-0443">Lipid metabolism</keyword>
<comment type="similarity">
    <text evidence="2 13">Belongs to the GHMP kinase family. Mevalonate kinase subfamily.</text>
</comment>
<dbReference type="InterPro" id="IPR016005">
    <property type="entry name" value="Erg8"/>
</dbReference>
<dbReference type="AlphaFoldDB" id="A0AAV5RZW3"/>
<dbReference type="Proteomes" id="UP001377567">
    <property type="component" value="Unassembled WGS sequence"/>
</dbReference>
<dbReference type="InterPro" id="IPR035102">
    <property type="entry name" value="Phosphomevalonate_kinase"/>
</dbReference>
<keyword evidence="9 13" id="KW-0752">Steroid biosynthesis</keyword>
<dbReference type="EMBL" id="BTGD01000010">
    <property type="protein sequence ID" value="GMM56940.1"/>
    <property type="molecule type" value="Genomic_DNA"/>
</dbReference>
<dbReference type="GO" id="GO:0005524">
    <property type="term" value="F:ATP binding"/>
    <property type="evidence" value="ECO:0007669"/>
    <property type="project" value="UniProtKB-UniRule"/>
</dbReference>
<evidence type="ECO:0000259" key="14">
    <source>
        <dbReference type="Pfam" id="PF00288"/>
    </source>
</evidence>
<evidence type="ECO:0000256" key="11">
    <source>
        <dbReference type="ARBA" id="ARBA00023221"/>
    </source>
</evidence>
<dbReference type="PANTHER" id="PTHR31814">
    <property type="match status" value="1"/>
</dbReference>
<gene>
    <name evidence="15" type="ORF">DAKH74_035560</name>
</gene>
<keyword evidence="4 13" id="KW-0444">Lipid biosynthesis</keyword>
<organism evidence="15 16">
    <name type="scientific">Maudiozyma humilis</name>
    <name type="common">Sour dough yeast</name>
    <name type="synonym">Kazachstania humilis</name>
    <dbReference type="NCBI Taxonomy" id="51915"/>
    <lineage>
        <taxon>Eukaryota</taxon>
        <taxon>Fungi</taxon>
        <taxon>Dikarya</taxon>
        <taxon>Ascomycota</taxon>
        <taxon>Saccharomycotina</taxon>
        <taxon>Saccharomycetes</taxon>
        <taxon>Saccharomycetales</taxon>
        <taxon>Saccharomycetaceae</taxon>
        <taxon>Maudiozyma</taxon>
    </lineage>
</organism>
<keyword evidence="5 13" id="KW-0808">Transferase</keyword>
<dbReference type="InterPro" id="IPR014721">
    <property type="entry name" value="Ribsml_uS5_D2-typ_fold_subgr"/>
</dbReference>
<evidence type="ECO:0000256" key="12">
    <source>
        <dbReference type="ARBA" id="ARBA00029326"/>
    </source>
</evidence>
<keyword evidence="11 13" id="KW-0753">Steroid metabolism</keyword>
<dbReference type="SUPFAM" id="SSF54211">
    <property type="entry name" value="Ribosomal protein S5 domain 2-like"/>
    <property type="match status" value="1"/>
</dbReference>
<evidence type="ECO:0000256" key="7">
    <source>
        <dbReference type="ARBA" id="ARBA00022777"/>
    </source>
</evidence>
<evidence type="ECO:0000256" key="8">
    <source>
        <dbReference type="ARBA" id="ARBA00022840"/>
    </source>
</evidence>
<dbReference type="GO" id="GO:0019287">
    <property type="term" value="P:isopentenyl diphosphate biosynthetic process, mevalonate pathway"/>
    <property type="evidence" value="ECO:0007669"/>
    <property type="project" value="UniProtKB-UniRule"/>
</dbReference>
<comment type="caution">
    <text evidence="15">The sequence shown here is derived from an EMBL/GenBank/DDBJ whole genome shotgun (WGS) entry which is preliminary data.</text>
</comment>
<dbReference type="GO" id="GO:0006696">
    <property type="term" value="P:ergosterol biosynthetic process"/>
    <property type="evidence" value="ECO:0007669"/>
    <property type="project" value="TreeGrafter"/>
</dbReference>
<evidence type="ECO:0000256" key="4">
    <source>
        <dbReference type="ARBA" id="ARBA00022516"/>
    </source>
</evidence>
<evidence type="ECO:0000313" key="15">
    <source>
        <dbReference type="EMBL" id="GMM56940.1"/>
    </source>
</evidence>
<dbReference type="PROSITE" id="PS00627">
    <property type="entry name" value="GHMP_KINASES_ATP"/>
    <property type="match status" value="1"/>
</dbReference>
<dbReference type="InterPro" id="IPR006203">
    <property type="entry name" value="GHMP_knse_ATP-bd_CS"/>
</dbReference>
<comment type="catalytic activity">
    <reaction evidence="12">
        <text>(R)-5-phosphomevalonate + ATP = (R)-5-diphosphomevalonate + ADP</text>
        <dbReference type="Rhea" id="RHEA:16341"/>
        <dbReference type="ChEBI" id="CHEBI:30616"/>
        <dbReference type="ChEBI" id="CHEBI:57557"/>
        <dbReference type="ChEBI" id="CHEBI:58146"/>
        <dbReference type="ChEBI" id="CHEBI:456216"/>
        <dbReference type="EC" id="2.7.4.2"/>
    </reaction>
    <physiologicalReaction direction="left-to-right" evidence="12">
        <dbReference type="Rhea" id="RHEA:16342"/>
    </physiologicalReaction>
</comment>
<evidence type="ECO:0000256" key="13">
    <source>
        <dbReference type="PIRNR" id="PIRNR017288"/>
    </source>
</evidence>
<dbReference type="GO" id="GO:0004631">
    <property type="term" value="F:phosphomevalonate kinase activity"/>
    <property type="evidence" value="ECO:0007669"/>
    <property type="project" value="UniProtKB-UniRule"/>
</dbReference>
<evidence type="ECO:0000256" key="1">
    <source>
        <dbReference type="ARBA" id="ARBA00005017"/>
    </source>
</evidence>
<sequence length="449" mass="49817">MSQRKAFSAPGKALLAGGYLVLDAHYKSYVVALSARMHAVVAVSHEPRDDNVLTVSVKSAQFNNNQWNYEVRSSDGYKPRERDGLSNPFIQQVLTTVCNYFSSTVISHNCISIDIYSDPQYHSKENTKLVSNGINEFYFHTMDIQNVPKTGLGSSAGLVSVLTTALCSVFKPDLDVENKEHVRMIHNLAQIAHCQAQGKIGSGFDVAAATFGSVIYRRFSPEVISSLPSLEDNNIAELQRTLKDTVDNVDWKTTADSVNFPPGLKLVMGDVNTGSETVKLVQRVKQWYVDNEPKSLDIYNEIDANNIRVIALLQELNELTKTRPEYYNKMIESLGRGEISNYPELCALRTAFHTIRKNFRIITAESGAEIEPDVQTTLLDNCETLDGVIAGVVPGAGGYDAIALITGESTDVETETNDREAFQNVKWLKLQQAQRGLQEEVASSYDNLF</sequence>
<keyword evidence="6" id="KW-0547">Nucleotide-binding</keyword>
<dbReference type="GO" id="GO:0010142">
    <property type="term" value="P:farnesyl diphosphate biosynthetic process, mevalonate pathway"/>
    <property type="evidence" value="ECO:0007669"/>
    <property type="project" value="TreeGrafter"/>
</dbReference>
<dbReference type="InterPro" id="IPR020568">
    <property type="entry name" value="Ribosomal_Su5_D2-typ_SF"/>
</dbReference>
<evidence type="ECO:0000256" key="2">
    <source>
        <dbReference type="ARBA" id="ARBA00006495"/>
    </source>
</evidence>
<evidence type="ECO:0000256" key="3">
    <source>
        <dbReference type="ARBA" id="ARBA00012958"/>
    </source>
</evidence>
<dbReference type="NCBIfam" id="TIGR01219">
    <property type="entry name" value="Pmev_kin_ERG8"/>
    <property type="match status" value="1"/>
</dbReference>
<accession>A0AAV5RZW3</accession>
<keyword evidence="8" id="KW-0067">ATP-binding</keyword>
<protein>
    <recommendedName>
        <fullName evidence="3 13">Phosphomevalonate kinase</fullName>
        <ecNumber evidence="3 13">2.7.4.2</ecNumber>
    </recommendedName>
</protein>
<reference evidence="15 16" key="1">
    <citation type="journal article" date="2023" name="Elife">
        <title>Identification of key yeast species and microbe-microbe interactions impacting larval growth of Drosophila in the wild.</title>
        <authorList>
            <person name="Mure A."/>
            <person name="Sugiura Y."/>
            <person name="Maeda R."/>
            <person name="Honda K."/>
            <person name="Sakurai N."/>
            <person name="Takahashi Y."/>
            <person name="Watada M."/>
            <person name="Katoh T."/>
            <person name="Gotoh A."/>
            <person name="Gotoh Y."/>
            <person name="Taniguchi I."/>
            <person name="Nakamura K."/>
            <person name="Hayashi T."/>
            <person name="Katayama T."/>
            <person name="Uemura T."/>
            <person name="Hattori Y."/>
        </authorList>
    </citation>
    <scope>NUCLEOTIDE SEQUENCE [LARGE SCALE GENOMIC DNA]</scope>
    <source>
        <strain evidence="15 16">KH-74</strain>
    </source>
</reference>
<proteinExistence type="inferred from homology"/>
<dbReference type="GO" id="GO:0005777">
    <property type="term" value="C:peroxisome"/>
    <property type="evidence" value="ECO:0007669"/>
    <property type="project" value="TreeGrafter"/>
</dbReference>